<dbReference type="SUPFAM" id="SSF52540">
    <property type="entry name" value="P-loop containing nucleoside triphosphate hydrolases"/>
    <property type="match status" value="1"/>
</dbReference>
<dbReference type="Gene3D" id="1.10.10.10">
    <property type="entry name" value="Winged helix-like DNA-binding domain superfamily/Winged helix DNA-binding domain"/>
    <property type="match status" value="1"/>
</dbReference>
<evidence type="ECO:0000256" key="4">
    <source>
        <dbReference type="ARBA" id="ARBA00023163"/>
    </source>
</evidence>
<organism evidence="7 8">
    <name type="scientific">Lentzea tibetensis</name>
    <dbReference type="NCBI Taxonomy" id="2591470"/>
    <lineage>
        <taxon>Bacteria</taxon>
        <taxon>Bacillati</taxon>
        <taxon>Actinomycetota</taxon>
        <taxon>Actinomycetes</taxon>
        <taxon>Pseudonocardiales</taxon>
        <taxon>Pseudonocardiaceae</taxon>
        <taxon>Lentzea</taxon>
    </lineage>
</organism>
<evidence type="ECO:0000256" key="1">
    <source>
        <dbReference type="ARBA" id="ARBA00005820"/>
    </source>
</evidence>
<evidence type="ECO:0000256" key="2">
    <source>
        <dbReference type="ARBA" id="ARBA00023015"/>
    </source>
</evidence>
<sequence length="1010" mass="110189">MAGLRFVGCCEAVRCWVGSDRSVAADGDIAFRILGAVQLSAADGEVRTVSGRQLAVLSLLLVRARQVVSVDQLVDASWNEAPPSTARAQIQFCIHALRAEFDRMDLPAKIVTQSPGYRLDVADEDVDSLLFENMVHEARDLARNGMVDEASSSMRRALRLWRGASLDCDSRVVRDHVAWLDELHLEVIEECLGHELELGRHRELVGELKTLVAEHPLKEQFRYLLMLALYRSGRQNDALSVYRDGRALMVEELGLDPGVKLQRLSEAILADDETLLVQAPRTSTADSRTSWGRPRQLPTTIGDFAGRDELVDMVGRLLASEPEPGPARNAVPIVSLTGRAGVGKSALAVHVAHQVATEHFPDGQLYINLHSNAGNPVTAREALGRFLRAMGVNGASIPDSEDERGEMYRGLLADRRVLVVLEDAANEAQVRPVVPGSPTCAVLVTSRARLTGLFGSRIVPIDVLSPRSSLAMLEGAIGRERVERERDAAGAIVAAVGGLPLALRVVGARLAAHPHWTLQSMVDRLADETRRLDELRHGDMVVRSSLEMTCEVLDVGAADLMNRLGGLDADDLPAWTAAAVLDDAEGDSLNRLDRLVDAHLVDTTAGEAITSSRYRFHDLVRIFARERLRQNEPSAESESIGRVLGGWLQLTGLAHRRLYGGEFVTLHGDGARWPVPAAYTDDVVDDPLRWLESERANICSAIRQGIDFGLDELCWDLSVSMVSLFEVRSYFDDWLATHEHSLAATRAAGNDRGSAALLCSLGSLYLNQSRLERARSALMPALELFAGLDDARGLALTRRNLGLLERMRGVADSARAYYVQSLEGFVVLGDLVGEASVLSQVAQIDLDEGDHGAALVKLERAAGICGEVRSPRIESQVRYKLGKALLALGEYESAGQVMAEVLDLVKNANDVQGESYAVHMLGVIERKRGRLARAAELLEKAIDLCARNLDHVGVARAQLELADVELTRGAPKQARMLAEQAHTIFVEYKIPKWALAAERQLRACQGGGGR</sequence>
<dbReference type="AlphaFoldDB" id="A0A563EJ97"/>
<comment type="caution">
    <text evidence="7">The sequence shown here is derived from an EMBL/GenBank/DDBJ whole genome shotgun (WGS) entry which is preliminary data.</text>
</comment>
<reference evidence="7 8" key="1">
    <citation type="submission" date="2019-07" db="EMBL/GenBank/DDBJ databases">
        <title>Lentzea xizangensis sp. nov., isolated from Qinghai-Tibetan Plateau Soils.</title>
        <authorList>
            <person name="Huang J."/>
        </authorList>
    </citation>
    <scope>NUCLEOTIDE SEQUENCE [LARGE SCALE GENOMIC DNA]</scope>
    <source>
        <strain evidence="7 8">FXJ1.1311</strain>
    </source>
</reference>
<dbReference type="PRINTS" id="PR00364">
    <property type="entry name" value="DISEASERSIST"/>
</dbReference>
<evidence type="ECO:0000313" key="8">
    <source>
        <dbReference type="Proteomes" id="UP000316639"/>
    </source>
</evidence>
<protein>
    <submittedName>
        <fullName evidence="7">Tetratricopeptide repeat protein</fullName>
    </submittedName>
</protein>
<evidence type="ECO:0000256" key="5">
    <source>
        <dbReference type="PROSITE-ProRule" id="PRU01091"/>
    </source>
</evidence>
<dbReference type="Pfam" id="PF00931">
    <property type="entry name" value="NB-ARC"/>
    <property type="match status" value="1"/>
</dbReference>
<dbReference type="PROSITE" id="PS51755">
    <property type="entry name" value="OMPR_PHOB"/>
    <property type="match status" value="1"/>
</dbReference>
<dbReference type="GO" id="GO:0003677">
    <property type="term" value="F:DNA binding"/>
    <property type="evidence" value="ECO:0007669"/>
    <property type="project" value="UniProtKB-UniRule"/>
</dbReference>
<dbReference type="RefSeq" id="WP_146358210.1">
    <property type="nucleotide sequence ID" value="NZ_VOBR01000028.1"/>
</dbReference>
<dbReference type="SMART" id="SM00862">
    <property type="entry name" value="Trans_reg_C"/>
    <property type="match status" value="1"/>
</dbReference>
<gene>
    <name evidence="7" type="ORF">FKR81_33305</name>
</gene>
<evidence type="ECO:0000259" key="6">
    <source>
        <dbReference type="PROSITE" id="PS51755"/>
    </source>
</evidence>
<dbReference type="Pfam" id="PF00486">
    <property type="entry name" value="Trans_reg_C"/>
    <property type="match status" value="1"/>
</dbReference>
<dbReference type="InterPro" id="IPR002182">
    <property type="entry name" value="NB-ARC"/>
</dbReference>
<dbReference type="GO" id="GO:0006355">
    <property type="term" value="P:regulation of DNA-templated transcription"/>
    <property type="evidence" value="ECO:0007669"/>
    <property type="project" value="InterPro"/>
</dbReference>
<dbReference type="PANTHER" id="PTHR35807:SF1">
    <property type="entry name" value="TRANSCRIPTIONAL REGULATOR REDD"/>
    <property type="match status" value="1"/>
</dbReference>
<dbReference type="SUPFAM" id="SSF48452">
    <property type="entry name" value="TPR-like"/>
    <property type="match status" value="3"/>
</dbReference>
<dbReference type="GO" id="GO:0000160">
    <property type="term" value="P:phosphorelay signal transduction system"/>
    <property type="evidence" value="ECO:0007669"/>
    <property type="project" value="InterPro"/>
</dbReference>
<dbReference type="InterPro" id="IPR005158">
    <property type="entry name" value="BTAD"/>
</dbReference>
<dbReference type="Pfam" id="PF13424">
    <property type="entry name" value="TPR_12"/>
    <property type="match status" value="1"/>
</dbReference>
<dbReference type="OrthoDB" id="3587032at2"/>
<feature type="DNA-binding region" description="OmpR/PhoB-type" evidence="5">
    <location>
        <begin position="21"/>
        <end position="121"/>
    </location>
</feature>
<dbReference type="InterPro" id="IPR011990">
    <property type="entry name" value="TPR-like_helical_dom_sf"/>
</dbReference>
<dbReference type="EMBL" id="VOBR01000028">
    <property type="protein sequence ID" value="TWP46938.1"/>
    <property type="molecule type" value="Genomic_DNA"/>
</dbReference>
<dbReference type="InterPro" id="IPR027417">
    <property type="entry name" value="P-loop_NTPase"/>
</dbReference>
<keyword evidence="2" id="KW-0805">Transcription regulation</keyword>
<accession>A0A563EJ97</accession>
<keyword evidence="4" id="KW-0804">Transcription</keyword>
<dbReference type="InterPro" id="IPR051677">
    <property type="entry name" value="AfsR-DnrI-RedD_regulator"/>
</dbReference>
<dbReference type="PANTHER" id="PTHR35807">
    <property type="entry name" value="TRANSCRIPTIONAL REGULATOR REDD-RELATED"/>
    <property type="match status" value="1"/>
</dbReference>
<dbReference type="InterPro" id="IPR019734">
    <property type="entry name" value="TPR_rpt"/>
</dbReference>
<dbReference type="InterPro" id="IPR001867">
    <property type="entry name" value="OmpR/PhoB-type_DNA-bd"/>
</dbReference>
<keyword evidence="8" id="KW-1185">Reference proteome</keyword>
<dbReference type="Pfam" id="PF03704">
    <property type="entry name" value="BTAD"/>
    <property type="match status" value="1"/>
</dbReference>
<feature type="domain" description="OmpR/PhoB-type" evidence="6">
    <location>
        <begin position="21"/>
        <end position="121"/>
    </location>
</feature>
<dbReference type="InterPro" id="IPR016032">
    <property type="entry name" value="Sig_transdc_resp-reg_C-effctor"/>
</dbReference>
<dbReference type="CDD" id="cd15831">
    <property type="entry name" value="BTAD"/>
    <property type="match status" value="1"/>
</dbReference>
<evidence type="ECO:0000256" key="3">
    <source>
        <dbReference type="ARBA" id="ARBA00023125"/>
    </source>
</evidence>
<dbReference type="Gene3D" id="3.40.50.300">
    <property type="entry name" value="P-loop containing nucleotide triphosphate hydrolases"/>
    <property type="match status" value="1"/>
</dbReference>
<comment type="similarity">
    <text evidence="1">Belongs to the AfsR/DnrI/RedD regulatory family.</text>
</comment>
<dbReference type="SMART" id="SM00028">
    <property type="entry name" value="TPR"/>
    <property type="match status" value="4"/>
</dbReference>
<dbReference type="GO" id="GO:0043531">
    <property type="term" value="F:ADP binding"/>
    <property type="evidence" value="ECO:0007669"/>
    <property type="project" value="InterPro"/>
</dbReference>
<name>A0A563EJ97_9PSEU</name>
<dbReference type="Proteomes" id="UP000316639">
    <property type="component" value="Unassembled WGS sequence"/>
</dbReference>
<proteinExistence type="inferred from homology"/>
<dbReference type="SMART" id="SM01043">
    <property type="entry name" value="BTAD"/>
    <property type="match status" value="1"/>
</dbReference>
<dbReference type="InterPro" id="IPR036388">
    <property type="entry name" value="WH-like_DNA-bd_sf"/>
</dbReference>
<dbReference type="Gene3D" id="1.25.40.10">
    <property type="entry name" value="Tetratricopeptide repeat domain"/>
    <property type="match status" value="3"/>
</dbReference>
<dbReference type="SUPFAM" id="SSF46894">
    <property type="entry name" value="C-terminal effector domain of the bipartite response regulators"/>
    <property type="match status" value="1"/>
</dbReference>
<keyword evidence="3 5" id="KW-0238">DNA-binding</keyword>
<evidence type="ECO:0000313" key="7">
    <source>
        <dbReference type="EMBL" id="TWP46938.1"/>
    </source>
</evidence>